<comment type="caution">
    <text evidence="3">The sequence shown here is derived from an EMBL/GenBank/DDBJ whole genome shotgun (WGS) entry which is preliminary data.</text>
</comment>
<accession>A0A401ZMA6</accession>
<dbReference type="OrthoDB" id="191045at2"/>
<evidence type="ECO:0000313" key="3">
    <source>
        <dbReference type="EMBL" id="GCE07906.1"/>
    </source>
</evidence>
<sequence length="326" mass="35890">MSQQPRRIHPLLVERSFLSVLACAYVVYLVVFGPDLYSWVFPSSDSIVDHHIDTTSDAAVQHWTVAAMRNATEDDVQSGTVSSQILEKSTATRQGKATLQQGQPPRDAGLSYPLSTVGKVFFTNNAGQNMSCSGTAVTSRNRSVVDTAGHCFYQYGEWMQNVIFCPQYDNGNTPYGCWAAHDLEVPSEWIDAKPNNFHYDFGMAIVAANNQGLLTDVVGGAGWAYNQSVDQVFYAYGYPAMPPFDGQTRQSCEGGSGTSWRFGEGNVVSIPCNMNGGSSGGPWFIKIGDAWYLNGHNDFISSRMPGHMFSPYYDDTWYTLYKKASA</sequence>
<dbReference type="InterPro" id="IPR050966">
    <property type="entry name" value="Glutamyl_endopeptidase"/>
</dbReference>
<name>A0A401ZMA6_9CHLR</name>
<keyword evidence="2" id="KW-1133">Transmembrane helix</keyword>
<feature type="transmembrane region" description="Helical" evidence="2">
    <location>
        <begin position="12"/>
        <end position="33"/>
    </location>
</feature>
<evidence type="ECO:0000313" key="4">
    <source>
        <dbReference type="Proteomes" id="UP000287224"/>
    </source>
</evidence>
<protein>
    <submittedName>
        <fullName evidence="3">Peptidase</fullName>
    </submittedName>
</protein>
<gene>
    <name evidence="3" type="ORF">KDAU_52350</name>
</gene>
<dbReference type="PANTHER" id="PTHR15462">
    <property type="entry name" value="SERINE PROTEASE"/>
    <property type="match status" value="1"/>
</dbReference>
<proteinExistence type="predicted"/>
<dbReference type="InterPro" id="IPR043504">
    <property type="entry name" value="Peptidase_S1_PA_chymotrypsin"/>
</dbReference>
<dbReference type="Proteomes" id="UP000287224">
    <property type="component" value="Unassembled WGS sequence"/>
</dbReference>
<keyword evidence="1" id="KW-0732">Signal</keyword>
<dbReference type="SUPFAM" id="SSF50494">
    <property type="entry name" value="Trypsin-like serine proteases"/>
    <property type="match status" value="1"/>
</dbReference>
<organism evidence="3 4">
    <name type="scientific">Dictyobacter aurantiacus</name>
    <dbReference type="NCBI Taxonomy" id="1936993"/>
    <lineage>
        <taxon>Bacteria</taxon>
        <taxon>Bacillati</taxon>
        <taxon>Chloroflexota</taxon>
        <taxon>Ktedonobacteria</taxon>
        <taxon>Ktedonobacterales</taxon>
        <taxon>Dictyobacteraceae</taxon>
        <taxon>Dictyobacter</taxon>
    </lineage>
</organism>
<dbReference type="AlphaFoldDB" id="A0A401ZMA6"/>
<keyword evidence="4" id="KW-1185">Reference proteome</keyword>
<dbReference type="RefSeq" id="WP_126600061.1">
    <property type="nucleotide sequence ID" value="NZ_BIFQ01000002.1"/>
</dbReference>
<evidence type="ECO:0000256" key="1">
    <source>
        <dbReference type="ARBA" id="ARBA00022729"/>
    </source>
</evidence>
<dbReference type="EMBL" id="BIFQ01000002">
    <property type="protein sequence ID" value="GCE07906.1"/>
    <property type="molecule type" value="Genomic_DNA"/>
</dbReference>
<keyword evidence="2" id="KW-0812">Transmembrane</keyword>
<dbReference type="Gene3D" id="2.40.10.10">
    <property type="entry name" value="Trypsin-like serine proteases"/>
    <property type="match status" value="2"/>
</dbReference>
<evidence type="ECO:0000256" key="2">
    <source>
        <dbReference type="SAM" id="Phobius"/>
    </source>
</evidence>
<keyword evidence="2" id="KW-0472">Membrane</keyword>
<dbReference type="InterPro" id="IPR009003">
    <property type="entry name" value="Peptidase_S1_PA"/>
</dbReference>
<reference evidence="4" key="1">
    <citation type="submission" date="2018-12" db="EMBL/GenBank/DDBJ databases">
        <title>Tengunoibacter tsumagoiensis gen. nov., sp. nov., Dictyobacter kobayashii sp. nov., D. alpinus sp. nov., and D. joshuensis sp. nov. and description of Dictyobacteraceae fam. nov. within the order Ktedonobacterales isolated from Tengu-no-mugimeshi.</title>
        <authorList>
            <person name="Wang C.M."/>
            <person name="Zheng Y."/>
            <person name="Sakai Y."/>
            <person name="Toyoda A."/>
            <person name="Minakuchi Y."/>
            <person name="Abe K."/>
            <person name="Yokota A."/>
            <person name="Yabe S."/>
        </authorList>
    </citation>
    <scope>NUCLEOTIDE SEQUENCE [LARGE SCALE GENOMIC DNA]</scope>
    <source>
        <strain evidence="4">S-27</strain>
    </source>
</reference>